<comment type="caution">
    <text evidence="1">The sequence shown here is derived from an EMBL/GenBank/DDBJ whole genome shotgun (WGS) entry which is preliminary data.</text>
</comment>
<keyword evidence="2" id="KW-1185">Reference proteome</keyword>
<proteinExistence type="predicted"/>
<dbReference type="EMBL" id="PYAV01000011">
    <property type="protein sequence ID" value="PSL43289.1"/>
    <property type="molecule type" value="Genomic_DNA"/>
</dbReference>
<evidence type="ECO:0000313" key="2">
    <source>
        <dbReference type="Proteomes" id="UP000242310"/>
    </source>
</evidence>
<protein>
    <submittedName>
        <fullName evidence="1">Uncharacterized protein</fullName>
    </submittedName>
</protein>
<accession>A0A2P8HAS8</accession>
<sequence length="50" mass="6055">MRRMLRGTVLLLVFLSAVFCFYYSLAWFLDEYEGDERFEPDEQSELVKLK</sequence>
<organism evidence="1 2">
    <name type="scientific">Salsuginibacillus halophilus</name>
    <dbReference type="NCBI Taxonomy" id="517424"/>
    <lineage>
        <taxon>Bacteria</taxon>
        <taxon>Bacillati</taxon>
        <taxon>Bacillota</taxon>
        <taxon>Bacilli</taxon>
        <taxon>Bacillales</taxon>
        <taxon>Bacillaceae</taxon>
        <taxon>Salsuginibacillus</taxon>
    </lineage>
</organism>
<dbReference type="AlphaFoldDB" id="A0A2P8HAS8"/>
<dbReference type="RefSeq" id="WP_181315384.1">
    <property type="nucleotide sequence ID" value="NZ_PYAV01000011.1"/>
</dbReference>
<name>A0A2P8HAS8_9BACI</name>
<gene>
    <name evidence="1" type="ORF">B0H94_111115</name>
</gene>
<reference evidence="1 2" key="1">
    <citation type="submission" date="2018-03" db="EMBL/GenBank/DDBJ databases">
        <title>Genomic Encyclopedia of Type Strains, Phase III (KMG-III): the genomes of soil and plant-associated and newly described type strains.</title>
        <authorList>
            <person name="Whitman W."/>
        </authorList>
    </citation>
    <scope>NUCLEOTIDE SEQUENCE [LARGE SCALE GENOMIC DNA]</scope>
    <source>
        <strain evidence="1 2">CGMCC 1.07653</strain>
    </source>
</reference>
<evidence type="ECO:0000313" key="1">
    <source>
        <dbReference type="EMBL" id="PSL43289.1"/>
    </source>
</evidence>
<dbReference type="Proteomes" id="UP000242310">
    <property type="component" value="Unassembled WGS sequence"/>
</dbReference>